<dbReference type="EMBL" id="CAVMJV010000100">
    <property type="protein sequence ID" value="CAK5096851.1"/>
    <property type="molecule type" value="Genomic_DNA"/>
</dbReference>
<dbReference type="Proteomes" id="UP001497535">
    <property type="component" value="Unassembled WGS sequence"/>
</dbReference>
<comment type="caution">
    <text evidence="1">The sequence shown here is derived from an EMBL/GenBank/DDBJ whole genome shotgun (WGS) entry which is preliminary data.</text>
</comment>
<sequence length="68" mass="7396">MNLKIFILFLYLVVEGIEGANLPSNVAQIHQTATNVGEIAPASSKFAVKCCTNSSNINKCWRNRSGIV</sequence>
<name>A0ACB1AP00_MELEN</name>
<reference evidence="1" key="1">
    <citation type="submission" date="2023-11" db="EMBL/GenBank/DDBJ databases">
        <authorList>
            <person name="Poullet M."/>
        </authorList>
    </citation>
    <scope>NUCLEOTIDE SEQUENCE</scope>
    <source>
        <strain evidence="1">E1834</strain>
    </source>
</reference>
<gene>
    <name evidence="1" type="ORF">MENTE1834_LOCUS41224</name>
</gene>
<proteinExistence type="predicted"/>
<evidence type="ECO:0000313" key="2">
    <source>
        <dbReference type="Proteomes" id="UP001497535"/>
    </source>
</evidence>
<evidence type="ECO:0000313" key="1">
    <source>
        <dbReference type="EMBL" id="CAK5096851.1"/>
    </source>
</evidence>
<protein>
    <submittedName>
        <fullName evidence="1">Uncharacterized protein</fullName>
    </submittedName>
</protein>
<organism evidence="1 2">
    <name type="scientific">Meloidogyne enterolobii</name>
    <name type="common">Root-knot nematode worm</name>
    <name type="synonym">Meloidogyne mayaguensis</name>
    <dbReference type="NCBI Taxonomy" id="390850"/>
    <lineage>
        <taxon>Eukaryota</taxon>
        <taxon>Metazoa</taxon>
        <taxon>Ecdysozoa</taxon>
        <taxon>Nematoda</taxon>
        <taxon>Chromadorea</taxon>
        <taxon>Rhabditida</taxon>
        <taxon>Tylenchina</taxon>
        <taxon>Tylenchomorpha</taxon>
        <taxon>Tylenchoidea</taxon>
        <taxon>Meloidogynidae</taxon>
        <taxon>Meloidogyninae</taxon>
        <taxon>Meloidogyne</taxon>
    </lineage>
</organism>
<keyword evidence="2" id="KW-1185">Reference proteome</keyword>
<accession>A0ACB1AP00</accession>